<dbReference type="SUPFAM" id="SSF47090">
    <property type="entry name" value="PGBD-like"/>
    <property type="match status" value="1"/>
</dbReference>
<dbReference type="Pfam" id="PF08239">
    <property type="entry name" value="SH3_3"/>
    <property type="match status" value="3"/>
</dbReference>
<dbReference type="Gene3D" id="1.10.101.10">
    <property type="entry name" value="PGBD-like superfamily/PGBD"/>
    <property type="match status" value="1"/>
</dbReference>
<organism evidence="2 3">
    <name type="scientific">Thermoleptolyngbya sichuanensis A183</name>
    <dbReference type="NCBI Taxonomy" id="2737172"/>
    <lineage>
        <taxon>Bacteria</taxon>
        <taxon>Bacillati</taxon>
        <taxon>Cyanobacteriota</taxon>
        <taxon>Cyanophyceae</taxon>
        <taxon>Oculatellales</taxon>
        <taxon>Oculatellaceae</taxon>
        <taxon>Thermoleptolyngbya</taxon>
        <taxon>Thermoleptolyngbya sichuanensis</taxon>
    </lineage>
</organism>
<dbReference type="RefSeq" id="WP_172357919.1">
    <property type="nucleotide sequence ID" value="NZ_CP053661.1"/>
</dbReference>
<reference evidence="2 3" key="1">
    <citation type="submission" date="2020-05" db="EMBL/GenBank/DDBJ databases">
        <title>Complete genome sequence of of a novel Thermoleptolyngbya strain isolated from hot springs of Ganzi, Sichuan China.</title>
        <authorList>
            <person name="Tang J."/>
            <person name="Daroch M."/>
            <person name="Li L."/>
            <person name="Waleron K."/>
            <person name="Waleron M."/>
            <person name="Waleron M."/>
        </authorList>
    </citation>
    <scope>NUCLEOTIDE SEQUENCE [LARGE SCALE GENOMIC DNA]</scope>
    <source>
        <strain evidence="2 3">PKUAC-SCTA183</strain>
    </source>
</reference>
<dbReference type="SMART" id="SM00287">
    <property type="entry name" value="SH3b"/>
    <property type="match status" value="4"/>
</dbReference>
<dbReference type="EMBL" id="CP053661">
    <property type="protein sequence ID" value="QKD83862.1"/>
    <property type="molecule type" value="Genomic_DNA"/>
</dbReference>
<name>A0A6M8BCN2_9CYAN</name>
<dbReference type="InterPro" id="IPR036365">
    <property type="entry name" value="PGBD-like_sf"/>
</dbReference>
<evidence type="ECO:0000313" key="2">
    <source>
        <dbReference type="EMBL" id="QKD83862.1"/>
    </source>
</evidence>
<evidence type="ECO:0000313" key="3">
    <source>
        <dbReference type="Proteomes" id="UP000505210"/>
    </source>
</evidence>
<dbReference type="InterPro" id="IPR036366">
    <property type="entry name" value="PGBDSf"/>
</dbReference>
<accession>A0A6M8BCN2</accession>
<sequence length="420" mass="41135">MESLAYIHAAVAYEDPNPAPELQVSLEIPSSVWLGTLSTAVVVSAVGGVAPEAQAVVRFGDTCIQVGDVQSALASAGFSPGSVDSVFGSNTLSAVRRFQLSKGLSVDGVVGPATASSLGLSGSIYDVGVSCGTGGPGDDGGPDFVRVSTNGSPLTVRNGPGSGFAPIDYLSNGTVVRVVGSSGGWYNISGGGWISQAWTVESSGGTGGGGGGGGTGNYFVSTNGSTLLVRNGPGTGFAVIDELFNGTSVTIVEVSGGWGRLSSGGWVSMDWLSAGGSGGGGGGGGGGTGNYFVSTNGGTLLVRNGPGTGFAIIDELFNGTSVTIVEVSGGWGRLSDGGWVSMDWLSAGGSGGGGGGGGGIGGYYVSTNGGTLIVRSGPGPGFIDIDELPNGTPIDIVEISGGWGRLAGGGWVSMDWVAFD</sequence>
<dbReference type="Proteomes" id="UP000505210">
    <property type="component" value="Chromosome"/>
</dbReference>
<feature type="domain" description="SH3b" evidence="1">
    <location>
        <begin position="215"/>
        <end position="276"/>
    </location>
</feature>
<keyword evidence="3" id="KW-1185">Reference proteome</keyword>
<dbReference type="PANTHER" id="PTHR34408:SF1">
    <property type="entry name" value="GLYCOSYL HYDROLASE FAMILY 19 DOMAIN-CONTAINING PROTEIN HI_1415"/>
    <property type="match status" value="1"/>
</dbReference>
<evidence type="ECO:0000259" key="1">
    <source>
        <dbReference type="SMART" id="SM00287"/>
    </source>
</evidence>
<dbReference type="InterPro" id="IPR002477">
    <property type="entry name" value="Peptidoglycan-bd-like"/>
</dbReference>
<gene>
    <name evidence="2" type="ORF">HPC62_18180</name>
</gene>
<proteinExistence type="predicted"/>
<protein>
    <submittedName>
        <fullName evidence="2">SH3 domain-containing protein</fullName>
    </submittedName>
</protein>
<feature type="domain" description="SH3b" evidence="1">
    <location>
        <begin position="360"/>
        <end position="420"/>
    </location>
</feature>
<dbReference type="Pfam" id="PF01471">
    <property type="entry name" value="PG_binding_1"/>
    <property type="match status" value="1"/>
</dbReference>
<dbReference type="PANTHER" id="PTHR34408">
    <property type="entry name" value="FAMILY PROTEIN, PUTATIVE-RELATED"/>
    <property type="match status" value="1"/>
</dbReference>
<feature type="domain" description="SH3b" evidence="1">
    <location>
        <begin position="288"/>
        <end position="349"/>
    </location>
</feature>
<dbReference type="KEGG" id="theu:HPC62_18180"/>
<dbReference type="AlphaFoldDB" id="A0A6M8BCN2"/>
<dbReference type="InterPro" id="IPR052354">
    <property type="entry name" value="Cell_Wall_Dynamics_Protein"/>
</dbReference>
<dbReference type="InterPro" id="IPR003646">
    <property type="entry name" value="SH3-like_bac-type"/>
</dbReference>
<dbReference type="Gene3D" id="2.30.30.40">
    <property type="entry name" value="SH3 Domains"/>
    <property type="match status" value="4"/>
</dbReference>
<feature type="domain" description="SH3b" evidence="1">
    <location>
        <begin position="142"/>
        <end position="203"/>
    </location>
</feature>